<dbReference type="InterPro" id="IPR029063">
    <property type="entry name" value="SAM-dependent_MTases_sf"/>
</dbReference>
<dbReference type="CDD" id="cd02440">
    <property type="entry name" value="AdoMet_MTases"/>
    <property type="match status" value="1"/>
</dbReference>
<name>A0ABW2V7C9_9BACL</name>
<dbReference type="EMBL" id="JBHTGQ010000041">
    <property type="protein sequence ID" value="MFC7751320.1"/>
    <property type="molecule type" value="Genomic_DNA"/>
</dbReference>
<evidence type="ECO:0000256" key="3">
    <source>
        <dbReference type="ARBA" id="ARBA00022691"/>
    </source>
</evidence>
<protein>
    <submittedName>
        <fullName evidence="4">O-methyltransferase</fullName>
        <ecNumber evidence="4">2.1.1.-</ecNumber>
    </submittedName>
</protein>
<dbReference type="GO" id="GO:0008168">
    <property type="term" value="F:methyltransferase activity"/>
    <property type="evidence" value="ECO:0007669"/>
    <property type="project" value="UniProtKB-KW"/>
</dbReference>
<gene>
    <name evidence="4" type="ORF">ACFQWB_15480</name>
</gene>
<evidence type="ECO:0000313" key="5">
    <source>
        <dbReference type="Proteomes" id="UP001596528"/>
    </source>
</evidence>
<sequence length="221" mass="24648">MHPDQIMTPEAYIESLYPPDPVLERVKKGIRDNGMPEISIEPGYGRLLTLLVRLMRARSVLEIGALGGYSGICLARGLPEDGRLVSLEINPEYAEIARRHLTEAGYGERVEYRIGDAAESLRQLRRENARFDLILIDADKLNYPRYLEEAIALGGPGALIVADNPFLRGRTLDPNRQGDAVVSIREFNRRLAADPRLESTILPGYDGLCLARVRDDAVLPE</sequence>
<dbReference type="InterPro" id="IPR002935">
    <property type="entry name" value="SAM_O-MeTrfase"/>
</dbReference>
<evidence type="ECO:0000313" key="4">
    <source>
        <dbReference type="EMBL" id="MFC7751320.1"/>
    </source>
</evidence>
<proteinExistence type="predicted"/>
<accession>A0ABW2V7C9</accession>
<dbReference type="PANTHER" id="PTHR10509">
    <property type="entry name" value="O-METHYLTRANSFERASE-RELATED"/>
    <property type="match status" value="1"/>
</dbReference>
<dbReference type="Gene3D" id="3.40.50.150">
    <property type="entry name" value="Vaccinia Virus protein VP39"/>
    <property type="match status" value="1"/>
</dbReference>
<keyword evidence="3" id="KW-0949">S-adenosyl-L-methionine</keyword>
<dbReference type="Proteomes" id="UP001596528">
    <property type="component" value="Unassembled WGS sequence"/>
</dbReference>
<organism evidence="4 5">
    <name type="scientific">Paenibacillus thermoaerophilus</name>
    <dbReference type="NCBI Taxonomy" id="1215385"/>
    <lineage>
        <taxon>Bacteria</taxon>
        <taxon>Bacillati</taxon>
        <taxon>Bacillota</taxon>
        <taxon>Bacilli</taxon>
        <taxon>Bacillales</taxon>
        <taxon>Paenibacillaceae</taxon>
        <taxon>Paenibacillus</taxon>
    </lineage>
</organism>
<dbReference type="InterPro" id="IPR050362">
    <property type="entry name" value="Cation-dep_OMT"/>
</dbReference>
<dbReference type="EC" id="2.1.1.-" evidence="4"/>
<dbReference type="PANTHER" id="PTHR10509:SF14">
    <property type="entry name" value="CAFFEOYL-COA O-METHYLTRANSFERASE 3-RELATED"/>
    <property type="match status" value="1"/>
</dbReference>
<dbReference type="RefSeq" id="WP_138788569.1">
    <property type="nucleotide sequence ID" value="NZ_JBHTGQ010000041.1"/>
</dbReference>
<dbReference type="PROSITE" id="PS51682">
    <property type="entry name" value="SAM_OMT_I"/>
    <property type="match status" value="1"/>
</dbReference>
<dbReference type="Pfam" id="PF01596">
    <property type="entry name" value="Methyltransf_3"/>
    <property type="match status" value="1"/>
</dbReference>
<evidence type="ECO:0000256" key="1">
    <source>
        <dbReference type="ARBA" id="ARBA00022603"/>
    </source>
</evidence>
<dbReference type="GO" id="GO:0032259">
    <property type="term" value="P:methylation"/>
    <property type="evidence" value="ECO:0007669"/>
    <property type="project" value="UniProtKB-KW"/>
</dbReference>
<keyword evidence="5" id="KW-1185">Reference proteome</keyword>
<keyword evidence="2 4" id="KW-0808">Transferase</keyword>
<dbReference type="SUPFAM" id="SSF53335">
    <property type="entry name" value="S-adenosyl-L-methionine-dependent methyltransferases"/>
    <property type="match status" value="1"/>
</dbReference>
<reference evidence="5" key="1">
    <citation type="journal article" date="2019" name="Int. J. Syst. Evol. Microbiol.">
        <title>The Global Catalogue of Microorganisms (GCM) 10K type strain sequencing project: providing services to taxonomists for standard genome sequencing and annotation.</title>
        <authorList>
            <consortium name="The Broad Institute Genomics Platform"/>
            <consortium name="The Broad Institute Genome Sequencing Center for Infectious Disease"/>
            <person name="Wu L."/>
            <person name="Ma J."/>
        </authorList>
    </citation>
    <scope>NUCLEOTIDE SEQUENCE [LARGE SCALE GENOMIC DNA]</scope>
    <source>
        <strain evidence="5">JCM 18657</strain>
    </source>
</reference>
<comment type="caution">
    <text evidence="4">The sequence shown here is derived from an EMBL/GenBank/DDBJ whole genome shotgun (WGS) entry which is preliminary data.</text>
</comment>
<evidence type="ECO:0000256" key="2">
    <source>
        <dbReference type="ARBA" id="ARBA00022679"/>
    </source>
</evidence>
<keyword evidence="1 4" id="KW-0489">Methyltransferase</keyword>